<proteinExistence type="predicted"/>
<reference evidence="2 6" key="1">
    <citation type="journal article" date="2001" name="Virology">
        <title>The white spot syndrome virus DNA genome sequence.</title>
        <authorList>
            <person name="van Hulten M.C."/>
            <person name="Witteveldt J."/>
            <person name="Peters S."/>
            <person name="Kloosterboer N."/>
            <person name="Tarchini R."/>
            <person name="Fiers M."/>
            <person name="Sandbrink H."/>
            <person name="Lankhorst R.K."/>
            <person name="Vlak J.M."/>
        </authorList>
    </citation>
    <scope>NUCLEOTIDE SEQUENCE [LARGE SCALE GENOMIC DNA]</scope>
    <source>
        <strain evidence="2">WSSV-TH</strain>
    </source>
</reference>
<sequence length="440" mass="48186">MGVRAGSWKTPPPFHALPHYCTIFWCIKRHGEVAKTSTRRDITVKMTSPTSALRVATTALLFAVVVTATVISEAGGTKIDDRCAFPPCDYFPEPECRGRRCVRAARRGNNNNNNGTRDGAKVFGEIANGLIGRKRREAVSLTPVHEDMPDFFPYPHPEHPIGGRLPREAAPPLKGALGRKRREAAPPLKGALGRKRREAESLEEELVSAEEEREKREAAPPLKGALGREKREAAPPLKGALGRKRREAAPPLKGALGREKREAAPPLKGALGRKRREAAPPLKGALGRKRREAESLEEELVSAEEEREKREAAPPLKGALGRKRREAAPPLKGALGRKRREAAPPLKGALGRKRREAESLEEELVSVEEEREKREAAPPLKGALGRKRREAAPPLKGALGRKRREAAAAAMPPPEDDLDFFYAPVALPLHGVWKAPEPTG</sequence>
<feature type="region of interest" description="Disordered" evidence="1">
    <location>
        <begin position="159"/>
        <end position="415"/>
    </location>
</feature>
<evidence type="ECO:0000256" key="1">
    <source>
        <dbReference type="SAM" id="MobiDB-lite"/>
    </source>
</evidence>
<name>A0A2R2XFC0_9VIRU</name>
<evidence type="ECO:0000313" key="2">
    <source>
        <dbReference type="EMBL" id="AAK77744.2"/>
    </source>
</evidence>
<reference evidence="3" key="5">
    <citation type="journal article" date="2017" name="Virusdisease">
        <title>Characterization and prevalence of a novel white spot syndrome viral genotype in naturally infected wild crayfish, Procambarus clarkii, in Shanghai, China.</title>
        <authorList>
            <person name="Jiang L."/>
            <person name="Xiao J."/>
            <person name="Liu L."/>
            <person name="Pan Y."/>
            <person name="Yan S."/>
            <person name="Wang Y."/>
        </authorList>
    </citation>
    <scope>NUCLEOTIDE SEQUENCE [LARGE SCALE GENOMIC DNA]</scope>
    <source>
        <strain evidence="3">PC</strain>
    </source>
</reference>
<reference evidence="4" key="6">
    <citation type="submission" date="2018-06" db="EMBL/GenBank/DDBJ databases">
        <authorList>
            <person name="Zhirakovskaya E."/>
        </authorList>
    </citation>
    <scope>NUCLEOTIDE SEQUENCE</scope>
    <source>
        <strain evidence="4">MEX2008</strain>
    </source>
</reference>
<accession>A0A2R2XFC0</accession>
<dbReference type="Proteomes" id="UP000281424">
    <property type="component" value="Segment"/>
</dbReference>
<evidence type="ECO:0000313" key="6">
    <source>
        <dbReference type="Proteomes" id="UP000279156"/>
    </source>
</evidence>
<evidence type="ECO:0000313" key="5">
    <source>
        <dbReference type="Proteomes" id="UP000273684"/>
    </source>
</evidence>
<dbReference type="EMBL" id="KX686117">
    <property type="protein sequence ID" value="ASV62932.1"/>
    <property type="molecule type" value="Genomic_DNA"/>
</dbReference>
<reference evidence="4 5" key="4">
    <citation type="journal article" date="2016" name="Genome Announc.">
        <title>Draft Genome Sequence of White Spot Syndrome Virus Isolated from Cultured Litopenaeus vannamei in Mexico.</title>
        <authorList>
            <person name="Rodriguez-Anaya L.Z."/>
            <person name="Gonzalez-Galaviz J.R."/>
            <person name="Casillas-Hernandez R."/>
            <person name="Lares-Villa F."/>
            <person name="Estrada K."/>
            <person name="Ibarra-Gamez J.C."/>
            <person name="Sanchez-Flores A."/>
        </authorList>
    </citation>
    <scope>NUCLEOTIDE SEQUENCE [LARGE SCALE GENOMIC DNA]</scope>
    <source>
        <strain evidence="4 5">MEX2008</strain>
    </source>
</reference>
<reference evidence="2" key="2">
    <citation type="submission" date="2004-12" db="EMBL/GenBank/DDBJ databases">
        <authorList>
            <person name="Marks H."/>
            <person name="van Duijse J.J.A."/>
            <person name="Zuidema D."/>
            <person name="van Hulten M.C.W."/>
            <person name="Vlak J.M."/>
        </authorList>
    </citation>
    <scope>NUCLEOTIDE SEQUENCE</scope>
    <source>
        <strain evidence="2">WSSV-TH</strain>
    </source>
</reference>
<dbReference type="Proteomes" id="UP000273684">
    <property type="component" value="Genome"/>
</dbReference>
<organism evidence="3">
    <name type="scientific">White spot syndrome virus</name>
    <dbReference type="NCBI Taxonomy" id="342409"/>
    <lineage>
        <taxon>Viruses</taxon>
        <taxon>Viruses incertae sedis</taxon>
        <taxon>Naldaviricetes</taxon>
        <taxon>Nimaviridae</taxon>
        <taxon>Whispovirus</taxon>
    </lineage>
</organism>
<protein>
    <submittedName>
        <fullName evidence="4">Coiled-coil region of centrosome protein CE290</fullName>
    </submittedName>
    <submittedName>
        <fullName evidence="2">ORF75</fullName>
    </submittedName>
</protein>
<accession>Q91LG5</accession>
<dbReference type="Proteomes" id="UP000279156">
    <property type="component" value="Segment"/>
</dbReference>
<evidence type="ECO:0000313" key="4">
    <source>
        <dbReference type="EMBL" id="AWU58852.1"/>
    </source>
</evidence>
<dbReference type="EMBL" id="AF369029">
    <property type="protein sequence ID" value="AAK77744.2"/>
    <property type="molecule type" value="Genomic_DNA"/>
</dbReference>
<dbReference type="EMBL" id="KU216744">
    <property type="protein sequence ID" value="AWU58852.1"/>
    <property type="molecule type" value="Genomic_DNA"/>
</dbReference>
<reference evidence="2 6" key="3">
    <citation type="journal article" date="2005" name="Virus Res.">
        <title>Fitness and virulence of an ancestral White Spot Syndrome Virus isolate from shrimp.</title>
        <authorList>
            <person name="Marks H."/>
            <person name="van Duijse J.J."/>
            <person name="Zuidema D."/>
            <person name="van Hulten M.C."/>
            <person name="Vlak J.M."/>
        </authorList>
    </citation>
    <scope>NUCLEOTIDE SEQUENCE [LARGE SCALE GENOMIC DNA]</scope>
    <source>
        <strain evidence="2">WSSV-TH</strain>
    </source>
</reference>
<evidence type="ECO:0000313" key="3">
    <source>
        <dbReference type="EMBL" id="ASV62932.1"/>
    </source>
</evidence>